<gene>
    <name evidence="8" type="ORF">CFB84_38085</name>
</gene>
<reference evidence="8" key="1">
    <citation type="submission" date="2017-06" db="EMBL/GenBank/DDBJ databases">
        <authorList>
            <person name="Kim H.J."/>
            <person name="Triplett B.A."/>
        </authorList>
    </citation>
    <scope>NUCLEOTIDE SEQUENCE [LARGE SCALE GENOMIC DNA]</scope>
    <source>
        <strain evidence="8">AU17325</strain>
    </source>
</reference>
<dbReference type="OrthoDB" id="7555841at2"/>
<evidence type="ECO:0000256" key="5">
    <source>
        <dbReference type="ARBA" id="ARBA00023136"/>
    </source>
</evidence>
<dbReference type="PANTHER" id="PTHR43124:SF10">
    <property type="entry name" value="PURINE EFFLUX PUMP PBUE"/>
    <property type="match status" value="1"/>
</dbReference>
<dbReference type="GO" id="GO:0005886">
    <property type="term" value="C:plasma membrane"/>
    <property type="evidence" value="ECO:0007669"/>
    <property type="project" value="UniProtKB-SubCell"/>
</dbReference>
<evidence type="ECO:0000256" key="4">
    <source>
        <dbReference type="ARBA" id="ARBA00022989"/>
    </source>
</evidence>
<dbReference type="EMBL" id="NKFA01000032">
    <property type="protein sequence ID" value="OXI33546.1"/>
    <property type="molecule type" value="Genomic_DNA"/>
</dbReference>
<comment type="subcellular location">
    <subcellularLocation>
        <location evidence="1">Cell membrane</location>
        <topology evidence="1">Multi-pass membrane protein</topology>
    </subcellularLocation>
</comment>
<feature type="transmembrane region" description="Helical" evidence="6">
    <location>
        <begin position="141"/>
        <end position="159"/>
    </location>
</feature>
<dbReference type="InterPro" id="IPR050189">
    <property type="entry name" value="MFS_Efflux_Transporters"/>
</dbReference>
<feature type="transmembrane region" description="Helical" evidence="6">
    <location>
        <begin position="77"/>
        <end position="99"/>
    </location>
</feature>
<feature type="transmembrane region" description="Helical" evidence="6">
    <location>
        <begin position="274"/>
        <end position="291"/>
    </location>
</feature>
<dbReference type="AlphaFoldDB" id="A0A228HTQ6"/>
<comment type="caution">
    <text evidence="8">The sequence shown here is derived from an EMBL/GenBank/DDBJ whole genome shotgun (WGS) entry which is preliminary data.</text>
</comment>
<keyword evidence="2" id="KW-1003">Cell membrane</keyword>
<dbReference type="RefSeq" id="WP_089454166.1">
    <property type="nucleotide sequence ID" value="NZ_NKFA01000032.1"/>
</dbReference>
<feature type="transmembrane region" description="Helical" evidence="6">
    <location>
        <begin position="360"/>
        <end position="379"/>
    </location>
</feature>
<feature type="transmembrane region" description="Helical" evidence="6">
    <location>
        <begin position="329"/>
        <end position="348"/>
    </location>
</feature>
<feature type="transmembrane region" description="Helical" evidence="6">
    <location>
        <begin position="297"/>
        <end position="322"/>
    </location>
</feature>
<dbReference type="GO" id="GO:0022857">
    <property type="term" value="F:transmembrane transporter activity"/>
    <property type="evidence" value="ECO:0007669"/>
    <property type="project" value="InterPro"/>
</dbReference>
<feature type="transmembrane region" description="Helical" evidence="6">
    <location>
        <begin position="12"/>
        <end position="34"/>
    </location>
</feature>
<proteinExistence type="predicted"/>
<dbReference type="Pfam" id="PF07690">
    <property type="entry name" value="MFS_1"/>
    <property type="match status" value="2"/>
</dbReference>
<sequence length="391" mass="41047">MAMTACNQKPRYFALICGMLIGLTGLYTIPYVVGSAVGDLHLSASVAGWLAAVEIVGVSIGSIVAPSLATRLSPRRLTLASAAMTVVANLLSGLMWSAIARELVAFALVRIIAGVTSGIVLGMVTAWIALTGESERTYGRVYMGMSLAFAMLLLLLPPLQSRLGGSALFLTLAAILFLLLVPLIRQLDISGYSADRPAHAPPLVRLDVLRLFLSMTLAYFTYGAAYTFSDRIGNAIGLSPTTIGTVLSTSTMMSIVGAWVAGTLGLRWGRARPLCGAIFLAGISYLLILRAQTSAVLLIGMAAYGVTTMFYNAYSLGVAVALDPVTGRVASILQGYSLIPYALGPGLLGTVMGDANFKTLALPALALNLLAILVVLPVLTRLDQESKRCAV</sequence>
<evidence type="ECO:0000256" key="1">
    <source>
        <dbReference type="ARBA" id="ARBA00004651"/>
    </source>
</evidence>
<dbReference type="Gene3D" id="1.20.1250.20">
    <property type="entry name" value="MFS general substrate transporter like domains"/>
    <property type="match status" value="2"/>
</dbReference>
<organism evidence="8">
    <name type="scientific">Burkholderia aenigmatica</name>
    <dbReference type="NCBI Taxonomy" id="2015348"/>
    <lineage>
        <taxon>Bacteria</taxon>
        <taxon>Pseudomonadati</taxon>
        <taxon>Pseudomonadota</taxon>
        <taxon>Betaproteobacteria</taxon>
        <taxon>Burkholderiales</taxon>
        <taxon>Burkholderiaceae</taxon>
        <taxon>Burkholderia</taxon>
        <taxon>Burkholderia cepacia complex</taxon>
    </lineage>
</organism>
<keyword evidence="3 6" id="KW-0812">Transmembrane</keyword>
<evidence type="ECO:0000259" key="7">
    <source>
        <dbReference type="PROSITE" id="PS50850"/>
    </source>
</evidence>
<reference evidence="8" key="2">
    <citation type="submission" date="2017-08" db="EMBL/GenBank/DDBJ databases">
        <title>WGS of novel Burkholderia cepaca complex species.</title>
        <authorList>
            <person name="Lipuma J."/>
            <person name="Spilker T."/>
        </authorList>
    </citation>
    <scope>NUCLEOTIDE SEQUENCE [LARGE SCALE GENOMIC DNA]</scope>
    <source>
        <strain evidence="8">AU17325</strain>
    </source>
</reference>
<dbReference type="InterPro" id="IPR020846">
    <property type="entry name" value="MFS_dom"/>
</dbReference>
<dbReference type="SUPFAM" id="SSF103473">
    <property type="entry name" value="MFS general substrate transporter"/>
    <property type="match status" value="1"/>
</dbReference>
<evidence type="ECO:0000256" key="6">
    <source>
        <dbReference type="SAM" id="Phobius"/>
    </source>
</evidence>
<feature type="transmembrane region" description="Helical" evidence="6">
    <location>
        <begin position="165"/>
        <end position="187"/>
    </location>
</feature>
<dbReference type="InterPro" id="IPR036259">
    <property type="entry name" value="MFS_trans_sf"/>
</dbReference>
<dbReference type="InterPro" id="IPR011701">
    <property type="entry name" value="MFS"/>
</dbReference>
<dbReference type="PROSITE" id="PS50850">
    <property type="entry name" value="MFS"/>
    <property type="match status" value="1"/>
</dbReference>
<feature type="transmembrane region" description="Helical" evidence="6">
    <location>
        <begin position="105"/>
        <end position="129"/>
    </location>
</feature>
<keyword evidence="4 6" id="KW-1133">Transmembrane helix</keyword>
<dbReference type="PANTHER" id="PTHR43124">
    <property type="entry name" value="PURINE EFFLUX PUMP PBUE"/>
    <property type="match status" value="1"/>
</dbReference>
<name>A0A228HTQ6_9BURK</name>
<feature type="transmembrane region" description="Helical" evidence="6">
    <location>
        <begin position="241"/>
        <end position="262"/>
    </location>
</feature>
<evidence type="ECO:0000256" key="2">
    <source>
        <dbReference type="ARBA" id="ARBA00022475"/>
    </source>
</evidence>
<dbReference type="Proteomes" id="UP000214600">
    <property type="component" value="Unassembled WGS sequence"/>
</dbReference>
<feature type="transmembrane region" description="Helical" evidence="6">
    <location>
        <begin position="46"/>
        <end position="65"/>
    </location>
</feature>
<evidence type="ECO:0000313" key="8">
    <source>
        <dbReference type="EMBL" id="OXI33546.1"/>
    </source>
</evidence>
<accession>A0A228HTQ6</accession>
<feature type="domain" description="Major facilitator superfamily (MFS) profile" evidence="7">
    <location>
        <begin position="207"/>
        <end position="391"/>
    </location>
</feature>
<keyword evidence="5 6" id="KW-0472">Membrane</keyword>
<evidence type="ECO:0000256" key="3">
    <source>
        <dbReference type="ARBA" id="ARBA00022692"/>
    </source>
</evidence>
<feature type="transmembrane region" description="Helical" evidence="6">
    <location>
        <begin position="208"/>
        <end position="229"/>
    </location>
</feature>
<protein>
    <recommendedName>
        <fullName evidence="7">Major facilitator superfamily (MFS) profile domain-containing protein</fullName>
    </recommendedName>
</protein>